<accession>A0A1N6EVE5</accession>
<protein>
    <recommendedName>
        <fullName evidence="3">Protease inhibitor Inh</fullName>
    </recommendedName>
</protein>
<dbReference type="AlphaFoldDB" id="A0A1N6EVE5"/>
<sequence>MAGATSGQVSEAPDAVPSVESSWFEGRWTFADENCDLPSNWTLIGGGNFVSEDLTGTWQWDGEKLVLNLVDLALDEETGEAGGRFQMEGPVMVVGSDQITLFVEPDIYILNRCPS</sequence>
<evidence type="ECO:0008006" key="3">
    <source>
        <dbReference type="Google" id="ProtNLM"/>
    </source>
</evidence>
<proteinExistence type="predicted"/>
<evidence type="ECO:0000313" key="2">
    <source>
        <dbReference type="Proteomes" id="UP000185192"/>
    </source>
</evidence>
<dbReference type="STRING" id="1123272.SAMN02745824_2110"/>
<name>A0A1N6EVE5_9SPHN</name>
<organism evidence="1 2">
    <name type="scientific">Parasphingorhabdus marina DSM 22363</name>
    <dbReference type="NCBI Taxonomy" id="1123272"/>
    <lineage>
        <taxon>Bacteria</taxon>
        <taxon>Pseudomonadati</taxon>
        <taxon>Pseudomonadota</taxon>
        <taxon>Alphaproteobacteria</taxon>
        <taxon>Sphingomonadales</taxon>
        <taxon>Sphingomonadaceae</taxon>
        <taxon>Parasphingorhabdus</taxon>
    </lineage>
</organism>
<gene>
    <name evidence="1" type="ORF">SAMN02745824_2110</name>
</gene>
<evidence type="ECO:0000313" key="1">
    <source>
        <dbReference type="EMBL" id="SIN87072.1"/>
    </source>
</evidence>
<keyword evidence="2" id="KW-1185">Reference proteome</keyword>
<reference evidence="2" key="1">
    <citation type="submission" date="2016-11" db="EMBL/GenBank/DDBJ databases">
        <authorList>
            <person name="Varghese N."/>
            <person name="Submissions S."/>
        </authorList>
    </citation>
    <scope>NUCLEOTIDE SEQUENCE [LARGE SCALE GENOMIC DNA]</scope>
    <source>
        <strain evidence="2">DSM 22363</strain>
    </source>
</reference>
<dbReference type="EMBL" id="FSQW01000002">
    <property type="protein sequence ID" value="SIN87072.1"/>
    <property type="molecule type" value="Genomic_DNA"/>
</dbReference>
<dbReference type="Proteomes" id="UP000185192">
    <property type="component" value="Unassembled WGS sequence"/>
</dbReference>